<accession>A0AAW2ESD0</accession>
<sequence length="83" mass="10081">MKDINAKREACFFSRINFSLLFRPNFPLCRLASRSWYQVRTRKLPKYERKCEILYRAVINTSILNNFLYKSRNVESEKNITRI</sequence>
<keyword evidence="2" id="KW-1185">Reference proteome</keyword>
<evidence type="ECO:0000313" key="1">
    <source>
        <dbReference type="EMBL" id="KAL0105683.1"/>
    </source>
</evidence>
<gene>
    <name evidence="1" type="ORF">PUN28_015865</name>
</gene>
<evidence type="ECO:0000313" key="2">
    <source>
        <dbReference type="Proteomes" id="UP001430953"/>
    </source>
</evidence>
<comment type="caution">
    <text evidence="1">The sequence shown here is derived from an EMBL/GenBank/DDBJ whole genome shotgun (WGS) entry which is preliminary data.</text>
</comment>
<dbReference type="Proteomes" id="UP001430953">
    <property type="component" value="Unassembled WGS sequence"/>
</dbReference>
<name>A0AAW2ESD0_9HYME</name>
<protein>
    <submittedName>
        <fullName evidence="1">Uncharacterized protein</fullName>
    </submittedName>
</protein>
<dbReference type="EMBL" id="JADYXP020000018">
    <property type="protein sequence ID" value="KAL0105683.1"/>
    <property type="molecule type" value="Genomic_DNA"/>
</dbReference>
<organism evidence="1 2">
    <name type="scientific">Cardiocondyla obscurior</name>
    <dbReference type="NCBI Taxonomy" id="286306"/>
    <lineage>
        <taxon>Eukaryota</taxon>
        <taxon>Metazoa</taxon>
        <taxon>Ecdysozoa</taxon>
        <taxon>Arthropoda</taxon>
        <taxon>Hexapoda</taxon>
        <taxon>Insecta</taxon>
        <taxon>Pterygota</taxon>
        <taxon>Neoptera</taxon>
        <taxon>Endopterygota</taxon>
        <taxon>Hymenoptera</taxon>
        <taxon>Apocrita</taxon>
        <taxon>Aculeata</taxon>
        <taxon>Formicoidea</taxon>
        <taxon>Formicidae</taxon>
        <taxon>Myrmicinae</taxon>
        <taxon>Cardiocondyla</taxon>
    </lineage>
</organism>
<proteinExistence type="predicted"/>
<reference evidence="1 2" key="1">
    <citation type="submission" date="2023-03" db="EMBL/GenBank/DDBJ databases">
        <title>High recombination rates correlate with genetic variation in Cardiocondyla obscurior ants.</title>
        <authorList>
            <person name="Errbii M."/>
        </authorList>
    </citation>
    <scope>NUCLEOTIDE SEQUENCE [LARGE SCALE GENOMIC DNA]</scope>
    <source>
        <strain evidence="1">Alpha-2009</strain>
        <tissue evidence="1">Whole body</tissue>
    </source>
</reference>
<dbReference type="AlphaFoldDB" id="A0AAW2ESD0"/>